<feature type="transmembrane region" description="Helical" evidence="12">
    <location>
        <begin position="73"/>
        <end position="90"/>
    </location>
</feature>
<feature type="domain" description="PTS EIIB type-1" evidence="13">
    <location>
        <begin position="394"/>
        <end position="476"/>
    </location>
</feature>
<feature type="transmembrane region" description="Helical" evidence="12">
    <location>
        <begin position="96"/>
        <end position="114"/>
    </location>
</feature>
<evidence type="ECO:0000256" key="1">
    <source>
        <dbReference type="ARBA" id="ARBA00004651"/>
    </source>
</evidence>
<dbReference type="Gene3D" id="3.30.1360.60">
    <property type="entry name" value="Glucose permease domain IIB"/>
    <property type="match status" value="2"/>
</dbReference>
<evidence type="ECO:0000256" key="10">
    <source>
        <dbReference type="ARBA" id="ARBA00023136"/>
    </source>
</evidence>
<dbReference type="Pfam" id="PF02378">
    <property type="entry name" value="PTS_EIIC"/>
    <property type="match status" value="1"/>
</dbReference>
<evidence type="ECO:0000256" key="6">
    <source>
        <dbReference type="ARBA" id="ARBA00022683"/>
    </source>
</evidence>
<feature type="transmembrane region" description="Helical" evidence="12">
    <location>
        <begin position="166"/>
        <end position="186"/>
    </location>
</feature>
<dbReference type="NCBIfam" id="TIGR01998">
    <property type="entry name" value="PTS-II-BC-nag"/>
    <property type="match status" value="1"/>
</dbReference>
<keyword evidence="9 12" id="KW-1133">Transmembrane helix</keyword>
<dbReference type="PANTHER" id="PTHR30009:SF4">
    <property type="entry name" value="PTS SYSTEM N-ACETYLGLUCOSAMINE-SPECIFIC EIICBA COMPONENT"/>
    <property type="match status" value="1"/>
</dbReference>
<dbReference type="RefSeq" id="WP_169499442.1">
    <property type="nucleotide sequence ID" value="NZ_JABBFZ010000013.1"/>
</dbReference>
<organism evidence="15 16">
    <name type="scientific">Paraburkholderia antibiotica</name>
    <dbReference type="NCBI Taxonomy" id="2728839"/>
    <lineage>
        <taxon>Bacteria</taxon>
        <taxon>Pseudomonadati</taxon>
        <taxon>Pseudomonadota</taxon>
        <taxon>Betaproteobacteria</taxon>
        <taxon>Burkholderiales</taxon>
        <taxon>Burkholderiaceae</taxon>
        <taxon>Paraburkholderia</taxon>
    </lineage>
</organism>
<feature type="transmembrane region" description="Helical" evidence="12">
    <location>
        <begin position="134"/>
        <end position="154"/>
    </location>
</feature>
<keyword evidence="10 12" id="KW-0472">Membrane</keyword>
<feature type="domain" description="PTS EIIC type-1" evidence="14">
    <location>
        <begin position="3"/>
        <end position="370"/>
    </location>
</feature>
<dbReference type="NCBIfam" id="TIGR00826">
    <property type="entry name" value="EIIB_glc"/>
    <property type="match status" value="1"/>
</dbReference>
<feature type="active site" description="Phosphocysteine intermediate; for EIIB activity" evidence="11">
    <location>
        <position position="416"/>
    </location>
</feature>
<evidence type="ECO:0000256" key="3">
    <source>
        <dbReference type="ARBA" id="ARBA00022475"/>
    </source>
</evidence>
<feature type="transmembrane region" description="Helical" evidence="12">
    <location>
        <begin position="338"/>
        <end position="358"/>
    </location>
</feature>
<evidence type="ECO:0000256" key="2">
    <source>
        <dbReference type="ARBA" id="ARBA00022448"/>
    </source>
</evidence>
<dbReference type="GO" id="GO:0009401">
    <property type="term" value="P:phosphoenolpyruvate-dependent sugar phosphotransferase system"/>
    <property type="evidence" value="ECO:0007669"/>
    <property type="project" value="UniProtKB-KW"/>
</dbReference>
<dbReference type="GO" id="GO:0005886">
    <property type="term" value="C:plasma membrane"/>
    <property type="evidence" value="ECO:0007669"/>
    <property type="project" value="UniProtKB-SubCell"/>
</dbReference>
<dbReference type="InterPro" id="IPR010974">
    <property type="entry name" value="PTS_IIBC_nag"/>
</dbReference>
<dbReference type="Pfam" id="PF00367">
    <property type="entry name" value="PTS_EIIB"/>
    <property type="match status" value="2"/>
</dbReference>
<evidence type="ECO:0000313" key="15">
    <source>
        <dbReference type="EMBL" id="NML33198.1"/>
    </source>
</evidence>
<dbReference type="EMBL" id="JABBFZ010000013">
    <property type="protein sequence ID" value="NML33198.1"/>
    <property type="molecule type" value="Genomic_DNA"/>
</dbReference>
<evidence type="ECO:0000256" key="5">
    <source>
        <dbReference type="ARBA" id="ARBA00022679"/>
    </source>
</evidence>
<feature type="transmembrane region" description="Helical" evidence="12">
    <location>
        <begin position="228"/>
        <end position="248"/>
    </location>
</feature>
<dbReference type="Proteomes" id="UP000583127">
    <property type="component" value="Unassembled WGS sequence"/>
</dbReference>
<evidence type="ECO:0000256" key="7">
    <source>
        <dbReference type="ARBA" id="ARBA00022692"/>
    </source>
</evidence>
<evidence type="ECO:0000256" key="9">
    <source>
        <dbReference type="ARBA" id="ARBA00022989"/>
    </source>
</evidence>
<feature type="transmembrane region" description="Helical" evidence="12">
    <location>
        <begin position="198"/>
        <end position="216"/>
    </location>
</feature>
<keyword evidence="4" id="KW-0762">Sugar transport</keyword>
<reference evidence="15 16" key="1">
    <citation type="submission" date="2020-04" db="EMBL/GenBank/DDBJ databases">
        <title>Paraburkholderia sp. G-4-1-8 isolated from soil.</title>
        <authorList>
            <person name="Dahal R.H."/>
        </authorList>
    </citation>
    <scope>NUCLEOTIDE SEQUENCE [LARGE SCALE GENOMIC DNA]</scope>
    <source>
        <strain evidence="15 16">G-4-1-8</strain>
    </source>
</reference>
<keyword evidence="16" id="KW-1185">Reference proteome</keyword>
<dbReference type="InterPro" id="IPR036878">
    <property type="entry name" value="Glu_permease_IIB"/>
</dbReference>
<keyword evidence="2" id="KW-0813">Transport</keyword>
<dbReference type="CDD" id="cd00212">
    <property type="entry name" value="PTS_IIB_glc"/>
    <property type="match status" value="1"/>
</dbReference>
<keyword evidence="3" id="KW-1003">Cell membrane</keyword>
<dbReference type="GO" id="GO:0019866">
    <property type="term" value="C:organelle inner membrane"/>
    <property type="evidence" value="ECO:0007669"/>
    <property type="project" value="InterPro"/>
</dbReference>
<keyword evidence="5" id="KW-0808">Transferase</keyword>
<evidence type="ECO:0000256" key="11">
    <source>
        <dbReference type="PROSITE-ProRule" id="PRU00421"/>
    </source>
</evidence>
<dbReference type="PANTHER" id="PTHR30009">
    <property type="entry name" value="CYTOCHROME C-TYPE SYNTHESIS PROTEIN AND PTS TRANSMEMBRANE COMPONENT"/>
    <property type="match status" value="1"/>
</dbReference>
<dbReference type="InterPro" id="IPR001996">
    <property type="entry name" value="PTS_IIB_1"/>
</dbReference>
<dbReference type="InterPro" id="IPR003352">
    <property type="entry name" value="PTS_EIIC"/>
</dbReference>
<dbReference type="GO" id="GO:0008982">
    <property type="term" value="F:protein-N(PI)-phosphohistidine-sugar phosphotransferase activity"/>
    <property type="evidence" value="ECO:0007669"/>
    <property type="project" value="InterPro"/>
</dbReference>
<dbReference type="InterPro" id="IPR050429">
    <property type="entry name" value="PTS_Glucose_EIICBA"/>
</dbReference>
<name>A0A7X9X8B3_9BURK</name>
<dbReference type="PROSITE" id="PS01035">
    <property type="entry name" value="PTS_EIIB_TYPE_1_CYS"/>
    <property type="match status" value="1"/>
</dbReference>
<comment type="caution">
    <text evidence="15">The sequence shown here is derived from an EMBL/GenBank/DDBJ whole genome shotgun (WGS) entry which is preliminary data.</text>
</comment>
<dbReference type="GO" id="GO:0016301">
    <property type="term" value="F:kinase activity"/>
    <property type="evidence" value="ECO:0007669"/>
    <property type="project" value="UniProtKB-KW"/>
</dbReference>
<dbReference type="GO" id="GO:0015572">
    <property type="term" value="F:N-acetylglucosamine transmembrane transporter activity"/>
    <property type="evidence" value="ECO:0007669"/>
    <property type="project" value="InterPro"/>
</dbReference>
<evidence type="ECO:0000256" key="8">
    <source>
        <dbReference type="ARBA" id="ARBA00022777"/>
    </source>
</evidence>
<dbReference type="InterPro" id="IPR018113">
    <property type="entry name" value="PTrfase_EIIB_Cys"/>
</dbReference>
<dbReference type="PROSITE" id="PS51098">
    <property type="entry name" value="PTS_EIIB_TYPE_1"/>
    <property type="match status" value="1"/>
</dbReference>
<protein>
    <submittedName>
        <fullName evidence="15">PTS transporter subunit EIIC</fullName>
    </submittedName>
</protein>
<keyword evidence="8" id="KW-0418">Kinase</keyword>
<dbReference type="GO" id="GO:0015764">
    <property type="term" value="P:N-acetylglucosamine transport"/>
    <property type="evidence" value="ECO:0007669"/>
    <property type="project" value="TreeGrafter"/>
</dbReference>
<dbReference type="InterPro" id="IPR013013">
    <property type="entry name" value="PTS_EIIC_1"/>
</dbReference>
<accession>A0A7X9X8B3</accession>
<feature type="transmembrane region" description="Helical" evidence="12">
    <location>
        <begin position="42"/>
        <end position="66"/>
    </location>
</feature>
<dbReference type="SUPFAM" id="SSF55604">
    <property type="entry name" value="Glucose permease domain IIB"/>
    <property type="match status" value="2"/>
</dbReference>
<evidence type="ECO:0000313" key="16">
    <source>
        <dbReference type="Proteomes" id="UP000583127"/>
    </source>
</evidence>
<proteinExistence type="predicted"/>
<dbReference type="PROSITE" id="PS51103">
    <property type="entry name" value="PTS_EIIC_TYPE_1"/>
    <property type="match status" value="1"/>
</dbReference>
<evidence type="ECO:0000259" key="13">
    <source>
        <dbReference type="PROSITE" id="PS51098"/>
    </source>
</evidence>
<keyword evidence="6" id="KW-0598">Phosphotransferase system</keyword>
<feature type="transmembrane region" description="Helical" evidence="12">
    <location>
        <begin position="12"/>
        <end position="30"/>
    </location>
</feature>
<dbReference type="GO" id="GO:0090563">
    <property type="term" value="F:protein-phosphocysteine-sugar phosphotransferase activity"/>
    <property type="evidence" value="ECO:0007669"/>
    <property type="project" value="TreeGrafter"/>
</dbReference>
<dbReference type="AlphaFoldDB" id="A0A7X9X8B3"/>
<evidence type="ECO:0000259" key="14">
    <source>
        <dbReference type="PROSITE" id="PS51103"/>
    </source>
</evidence>
<evidence type="ECO:0000256" key="12">
    <source>
        <dbReference type="SAM" id="Phobius"/>
    </source>
</evidence>
<sequence>MDGNPFLKIQSLGRALMLPIAVLPVAGLLLRLGQPDVFNIKMIADAGGAIFDNLPLLFAIGVAVGFAKDNNGVAGLAGAIGYLVQIAVMKDINDKLNMGVLSGIIAGVVAGLLYNRYKDIKLPDYLAFFGGKRFVPIVTGIVCVVLGIIFGHVWQPVQSAIDVAGHWLTTAGALGAFVFGVLNRLLLVTGLHHILNSLTWFVFGTFTPAGGAPVTGDLHRFFAGDPTAGTFMTGFFPVMMFGLPAACLAMYHEAPKERRAMVFGLLASMALTSFLTGVTEPIEFSFMFLAPVLYAIHALLTGLSLAICSALGIHLGFTFSAGFIDYVLNFGLSTKGWWAIPLGIVYALAYYGLFRFFIRKFNMATPGREPAAAEEQAESFATGGFVAPAAGAAVPRAQRYIAALGGAANLSVVDACTTRLRLSVVDPDKVSESELKSIGARGVLKRGTNNVQVIIGPEADIIADEMRTAIARGEGDAGKVVGVANVAASAAPAAAVVGAAAGAAAQNARSVQPAQAANQTQGGPLDPDPLRWLAVFGGAGNIVSLDAVAATRLRVVVSDASAVDRQRLASLDTAWVSTNTFHIVVGEAAQRYAQRLAERLPSQGGAAGAAAVPA</sequence>
<keyword evidence="7 12" id="KW-0812">Transmembrane</keyword>
<gene>
    <name evidence="15" type="ORF">HHL14_20470</name>
</gene>
<feature type="transmembrane region" description="Helical" evidence="12">
    <location>
        <begin position="284"/>
        <end position="306"/>
    </location>
</feature>
<comment type="subcellular location">
    <subcellularLocation>
        <location evidence="1">Cell membrane</location>
        <topology evidence="1">Multi-pass membrane protein</topology>
    </subcellularLocation>
</comment>
<feature type="transmembrane region" description="Helical" evidence="12">
    <location>
        <begin position="260"/>
        <end position="278"/>
    </location>
</feature>
<evidence type="ECO:0000256" key="4">
    <source>
        <dbReference type="ARBA" id="ARBA00022597"/>
    </source>
</evidence>